<protein>
    <submittedName>
        <fullName evidence="2">Uncharacterized protein</fullName>
    </submittedName>
</protein>
<gene>
    <name evidence="2" type="ORF">AAE3_LOCUS1312</name>
</gene>
<dbReference type="Proteomes" id="UP000467700">
    <property type="component" value="Unassembled WGS sequence"/>
</dbReference>
<dbReference type="EMBL" id="CACVBS010000013">
    <property type="protein sequence ID" value="CAA7259033.1"/>
    <property type="molecule type" value="Genomic_DNA"/>
</dbReference>
<evidence type="ECO:0000256" key="1">
    <source>
        <dbReference type="SAM" id="MobiDB-lite"/>
    </source>
</evidence>
<dbReference type="OrthoDB" id="3198848at2759"/>
<keyword evidence="3" id="KW-1185">Reference proteome</keyword>
<dbReference type="AlphaFoldDB" id="A0A8S0XDQ5"/>
<feature type="region of interest" description="Disordered" evidence="1">
    <location>
        <begin position="1"/>
        <end position="30"/>
    </location>
</feature>
<evidence type="ECO:0000313" key="2">
    <source>
        <dbReference type="EMBL" id="CAA7259033.1"/>
    </source>
</evidence>
<organism evidence="2 3">
    <name type="scientific">Cyclocybe aegerita</name>
    <name type="common">Black poplar mushroom</name>
    <name type="synonym">Agrocybe aegerita</name>
    <dbReference type="NCBI Taxonomy" id="1973307"/>
    <lineage>
        <taxon>Eukaryota</taxon>
        <taxon>Fungi</taxon>
        <taxon>Dikarya</taxon>
        <taxon>Basidiomycota</taxon>
        <taxon>Agaricomycotina</taxon>
        <taxon>Agaricomycetes</taxon>
        <taxon>Agaricomycetidae</taxon>
        <taxon>Agaricales</taxon>
        <taxon>Agaricineae</taxon>
        <taxon>Bolbitiaceae</taxon>
        <taxon>Cyclocybe</taxon>
    </lineage>
</organism>
<name>A0A8S0XDQ5_CYCAE</name>
<feature type="compositionally biased region" description="Basic and acidic residues" evidence="1">
    <location>
        <begin position="138"/>
        <end position="147"/>
    </location>
</feature>
<sequence>MSFLNSRSTTPTIQISRSTSEEPKPPTTDLLTFRHEKSNVFVKVPPNYENAVDTATTEFDELRNVPRDRVGFCAVYREKGQEPRTIRISAAAWPAFVSDLPRGAVIRVILRPDPDTKTPPPKYLENSDQNWLSRGLANRREAKESRKSKSPPPSRGSKQPSGTSTPGTVRRRNMAGFVFWPAK</sequence>
<reference evidence="2 3" key="1">
    <citation type="submission" date="2020-01" db="EMBL/GenBank/DDBJ databases">
        <authorList>
            <person name="Gupta K D."/>
        </authorList>
    </citation>
    <scope>NUCLEOTIDE SEQUENCE [LARGE SCALE GENOMIC DNA]</scope>
</reference>
<feature type="compositionally biased region" description="Polar residues" evidence="1">
    <location>
        <begin position="1"/>
        <end position="18"/>
    </location>
</feature>
<proteinExistence type="predicted"/>
<accession>A0A8S0XDQ5</accession>
<feature type="region of interest" description="Disordered" evidence="1">
    <location>
        <begin position="111"/>
        <end position="183"/>
    </location>
</feature>
<comment type="caution">
    <text evidence="2">The sequence shown here is derived from an EMBL/GenBank/DDBJ whole genome shotgun (WGS) entry which is preliminary data.</text>
</comment>
<evidence type="ECO:0000313" key="3">
    <source>
        <dbReference type="Proteomes" id="UP000467700"/>
    </source>
</evidence>